<name>A0AAU9PCN6_9ASTR</name>
<protein>
    <recommendedName>
        <fullName evidence="4">Bifunctional inhibitor/plant lipid transfer protein/seed storage helical domain-containing protein</fullName>
    </recommendedName>
</protein>
<sequence length="155" mass="17321">MKEVKIKIAWALAILLVLGRPNTQVEGQLSLPCMRINLRMITCYLHVITCHPNCRKAPCNDQCTPPPISCCVQLARIGKGINTNADAKNLCDCIQETVIDRQGTPFTGVGLSVLPKECMLAMKLPPVKADTNCKKWKKKMILLALMFKCHKKKNF</sequence>
<proteinExistence type="predicted"/>
<evidence type="ECO:0008006" key="4">
    <source>
        <dbReference type="Google" id="ProtNLM"/>
    </source>
</evidence>
<dbReference type="AlphaFoldDB" id="A0AAU9PCN6"/>
<dbReference type="Gene3D" id="1.10.110.10">
    <property type="entry name" value="Plant lipid-transfer and hydrophobic proteins"/>
    <property type="match status" value="1"/>
</dbReference>
<gene>
    <name evidence="2" type="ORF">LVIROSA_LOCUS33404</name>
</gene>
<evidence type="ECO:0000256" key="1">
    <source>
        <dbReference type="SAM" id="SignalP"/>
    </source>
</evidence>
<keyword evidence="3" id="KW-1185">Reference proteome</keyword>
<feature type="signal peptide" evidence="1">
    <location>
        <begin position="1"/>
        <end position="27"/>
    </location>
</feature>
<reference evidence="2 3" key="1">
    <citation type="submission" date="2022-01" db="EMBL/GenBank/DDBJ databases">
        <authorList>
            <person name="Xiong W."/>
            <person name="Schranz E."/>
        </authorList>
    </citation>
    <scope>NUCLEOTIDE SEQUENCE [LARGE SCALE GENOMIC DNA]</scope>
</reference>
<evidence type="ECO:0000313" key="3">
    <source>
        <dbReference type="Proteomes" id="UP001157418"/>
    </source>
</evidence>
<dbReference type="Proteomes" id="UP001157418">
    <property type="component" value="Unassembled WGS sequence"/>
</dbReference>
<comment type="caution">
    <text evidence="2">The sequence shown here is derived from an EMBL/GenBank/DDBJ whole genome shotgun (WGS) entry which is preliminary data.</text>
</comment>
<keyword evidence="1" id="KW-0732">Signal</keyword>
<feature type="chain" id="PRO_5043358874" description="Bifunctional inhibitor/plant lipid transfer protein/seed storage helical domain-containing protein" evidence="1">
    <location>
        <begin position="28"/>
        <end position="155"/>
    </location>
</feature>
<evidence type="ECO:0000313" key="2">
    <source>
        <dbReference type="EMBL" id="CAH1447819.1"/>
    </source>
</evidence>
<accession>A0AAU9PCN6</accession>
<dbReference type="EMBL" id="CAKMRJ010005634">
    <property type="protein sequence ID" value="CAH1447819.1"/>
    <property type="molecule type" value="Genomic_DNA"/>
</dbReference>
<dbReference type="InterPro" id="IPR036312">
    <property type="entry name" value="Bifun_inhib/LTP/seed_sf"/>
</dbReference>
<organism evidence="2 3">
    <name type="scientific">Lactuca virosa</name>
    <dbReference type="NCBI Taxonomy" id="75947"/>
    <lineage>
        <taxon>Eukaryota</taxon>
        <taxon>Viridiplantae</taxon>
        <taxon>Streptophyta</taxon>
        <taxon>Embryophyta</taxon>
        <taxon>Tracheophyta</taxon>
        <taxon>Spermatophyta</taxon>
        <taxon>Magnoliopsida</taxon>
        <taxon>eudicotyledons</taxon>
        <taxon>Gunneridae</taxon>
        <taxon>Pentapetalae</taxon>
        <taxon>asterids</taxon>
        <taxon>campanulids</taxon>
        <taxon>Asterales</taxon>
        <taxon>Asteraceae</taxon>
        <taxon>Cichorioideae</taxon>
        <taxon>Cichorieae</taxon>
        <taxon>Lactucinae</taxon>
        <taxon>Lactuca</taxon>
    </lineage>
</organism>